<dbReference type="InterPro" id="IPR018553">
    <property type="entry name" value="E2_Ub-conjug_enz"/>
</dbReference>
<feature type="domain" description="Non-canonical E2 ubiquitin-conjugating enzyme C-terminal" evidence="2">
    <location>
        <begin position="281"/>
        <end position="479"/>
    </location>
</feature>
<dbReference type="Proteomes" id="UP000572268">
    <property type="component" value="Unassembled WGS sequence"/>
</dbReference>
<evidence type="ECO:0000313" key="5">
    <source>
        <dbReference type="Proteomes" id="UP000570595"/>
    </source>
</evidence>
<dbReference type="AlphaFoldDB" id="A0A7J6L074"/>
<gene>
    <name evidence="4" type="ORF">FOL46_008711</name>
    <name evidence="3" type="ORF">FOZ61_009585</name>
</gene>
<dbReference type="Proteomes" id="UP000570595">
    <property type="component" value="Unassembled WGS sequence"/>
</dbReference>
<proteinExistence type="predicted"/>
<dbReference type="OrthoDB" id="406045at2759"/>
<name>A0A7J6L074_PEROL</name>
<evidence type="ECO:0000313" key="3">
    <source>
        <dbReference type="EMBL" id="KAF4652574.1"/>
    </source>
</evidence>
<protein>
    <recommendedName>
        <fullName evidence="2">Non-canonical E2 ubiquitin-conjugating enzyme C-terminal domain-containing protein</fullName>
    </recommendedName>
</protein>
<dbReference type="PANTHER" id="PTHR31560">
    <property type="entry name" value="UPF0652 PROTEIN C16A11.03C-RELATED"/>
    <property type="match status" value="1"/>
</dbReference>
<dbReference type="Pfam" id="PF09418">
    <property type="entry name" value="DUF2009"/>
    <property type="match status" value="2"/>
</dbReference>
<dbReference type="InterPro" id="IPR057668">
    <property type="entry name" value="E2_Ub-conjug_enz_C"/>
</dbReference>
<evidence type="ECO:0000313" key="6">
    <source>
        <dbReference type="Proteomes" id="UP000572268"/>
    </source>
</evidence>
<reference evidence="5 6" key="1">
    <citation type="submission" date="2020-04" db="EMBL/GenBank/DDBJ databases">
        <title>Perkinsus olseni comparative genomics.</title>
        <authorList>
            <person name="Bogema D.R."/>
        </authorList>
    </citation>
    <scope>NUCLEOTIDE SEQUENCE [LARGE SCALE GENOMIC DNA]</scope>
    <source>
        <strain evidence="3">ATCC PRA-179</strain>
        <strain evidence="4">ATCC PRA-31</strain>
    </source>
</reference>
<organism evidence="3 5">
    <name type="scientific">Perkinsus olseni</name>
    <name type="common">Perkinsus atlanticus</name>
    <dbReference type="NCBI Taxonomy" id="32597"/>
    <lineage>
        <taxon>Eukaryota</taxon>
        <taxon>Sar</taxon>
        <taxon>Alveolata</taxon>
        <taxon>Perkinsozoa</taxon>
        <taxon>Perkinsea</taxon>
        <taxon>Perkinsida</taxon>
        <taxon>Perkinsidae</taxon>
        <taxon>Perkinsus</taxon>
    </lineage>
</organism>
<feature type="region of interest" description="Disordered" evidence="1">
    <location>
        <begin position="135"/>
        <end position="158"/>
    </location>
</feature>
<comment type="caution">
    <text evidence="3">The sequence shown here is derived from an EMBL/GenBank/DDBJ whole genome shotgun (WGS) entry which is preliminary data.</text>
</comment>
<dbReference type="EMBL" id="JABANN010000718">
    <property type="protein sequence ID" value="KAF4654468.1"/>
    <property type="molecule type" value="Genomic_DNA"/>
</dbReference>
<sequence length="793" mass="88889">MNVTASESREDDDFLLDLGRSLLSAVVVPVDYNERPTTFLSPTATSTATTFKDSLSVDTSTTSHSSTSFPLLGEHVKSSYPYVAQSVYSGRAGGCPLSLMESPMDLSFDASKAVEGAVESSAVLAGLRVSHDLAKRSPRARSVGRSPSARVKKGDNPPRGVWRNRGGYIAAIYVDRERVYAPLRKTVQDAVRDRAALEQARLVYTTKDSLKRFVNTVAELAGIPVHVPEELTSDTVMHASAEEEREAELDQYADKGVEASDESADEVGVNSVDDQASMIARAKWVPIRLTYDERKLLRLVESAMQVADYTDKVDVQFPPHVSPARQMAIRARQMCAILNGLVVAEDYSKGAALVKSRDYAAYGNFYRKAFEISRRYKLLNPERMRSTYGKLIYFLMDTVRPDTVGLFEHIGVIEPVKTVYSTLQASPRALKMLNDPLLEVATREIYSEGRSRGEVQRDIRAKESAIRKLSRKYCAKGTRTKKNKGHFGGYFSYMFSSRNDDDSSDAEDNAMDDEEAGGAQLTQEDIEQCIYALGDHSTYLRFNRLPCDRMIQYMQHYFSPDRIDVDVTGKYNISLAIQEGTEGSRLTHSHIRQYNFVLQSLTLWREVISDMYRLWHLAEEDLLDPANPYTLQQTGQGLHRVQKSPKVMKAMRQIVARVQRQLGDRWIGSTIVHLGDHNVPNALMFIDKYVQVPRILGPLVLCLDKIAEMKDAPGMSNLVKSFGGVENLHRIILSDFFRHAFDGSGGDNFFDAGSCIDGRLTSAWNWCSQIEEKPYFPVFLLTGFTGFDGKEGW</sequence>
<dbReference type="PANTHER" id="PTHR31560:SF0">
    <property type="entry name" value="UPF0652 PROTEIN C22H10.08"/>
    <property type="match status" value="1"/>
</dbReference>
<feature type="domain" description="Non-canonical E2 ubiquitin-conjugating enzyme C-terminal" evidence="2">
    <location>
        <begin position="519"/>
        <end position="789"/>
    </location>
</feature>
<dbReference type="EMBL" id="JABAHT010000708">
    <property type="protein sequence ID" value="KAF4652574.1"/>
    <property type="molecule type" value="Genomic_DNA"/>
</dbReference>
<evidence type="ECO:0000259" key="2">
    <source>
        <dbReference type="Pfam" id="PF09418"/>
    </source>
</evidence>
<evidence type="ECO:0000256" key="1">
    <source>
        <dbReference type="SAM" id="MobiDB-lite"/>
    </source>
</evidence>
<accession>A0A7J6L074</accession>
<evidence type="ECO:0000313" key="4">
    <source>
        <dbReference type="EMBL" id="KAF4654468.1"/>
    </source>
</evidence>